<organism evidence="1 2">
    <name type="scientific">Nyssa sinensis</name>
    <dbReference type="NCBI Taxonomy" id="561372"/>
    <lineage>
        <taxon>Eukaryota</taxon>
        <taxon>Viridiplantae</taxon>
        <taxon>Streptophyta</taxon>
        <taxon>Embryophyta</taxon>
        <taxon>Tracheophyta</taxon>
        <taxon>Spermatophyta</taxon>
        <taxon>Magnoliopsida</taxon>
        <taxon>eudicotyledons</taxon>
        <taxon>Gunneridae</taxon>
        <taxon>Pentapetalae</taxon>
        <taxon>asterids</taxon>
        <taxon>Cornales</taxon>
        <taxon>Nyssaceae</taxon>
        <taxon>Nyssa</taxon>
    </lineage>
</organism>
<dbReference type="Proteomes" id="UP000325577">
    <property type="component" value="Linkage Group LG10"/>
</dbReference>
<sequence length="112" mass="12489">MTQAIHIGFVSLMRVLKLKSDLFIIKTVTSGVEVRHAPKIEVAKVAVVEKYKKYILKLGIRFVSNGYNICLKKLAKAYPKVDTDVLDEIEVKVEAEEDDNEALENLGLPSSA</sequence>
<name>A0A5J5BSN5_9ASTE</name>
<dbReference type="AlphaFoldDB" id="A0A5J5BSN5"/>
<accession>A0A5J5BSN5</accession>
<proteinExistence type="predicted"/>
<gene>
    <name evidence="1" type="ORF">F0562_019519</name>
</gene>
<reference evidence="1 2" key="1">
    <citation type="submission" date="2019-09" db="EMBL/GenBank/DDBJ databases">
        <title>A chromosome-level genome assembly of the Chinese tupelo Nyssa sinensis.</title>
        <authorList>
            <person name="Yang X."/>
            <person name="Kang M."/>
            <person name="Yang Y."/>
            <person name="Xiong H."/>
            <person name="Wang M."/>
            <person name="Zhang Z."/>
            <person name="Wang Z."/>
            <person name="Wu H."/>
            <person name="Ma T."/>
            <person name="Liu J."/>
            <person name="Xi Z."/>
        </authorList>
    </citation>
    <scope>NUCLEOTIDE SEQUENCE [LARGE SCALE GENOMIC DNA]</scope>
    <source>
        <strain evidence="1">J267</strain>
        <tissue evidence="1">Leaf</tissue>
    </source>
</reference>
<evidence type="ECO:0000313" key="2">
    <source>
        <dbReference type="Proteomes" id="UP000325577"/>
    </source>
</evidence>
<protein>
    <submittedName>
        <fullName evidence="1">Uncharacterized protein</fullName>
    </submittedName>
</protein>
<evidence type="ECO:0000313" key="1">
    <source>
        <dbReference type="EMBL" id="KAA8544777.1"/>
    </source>
</evidence>
<dbReference type="EMBL" id="CM018033">
    <property type="protein sequence ID" value="KAA8544777.1"/>
    <property type="molecule type" value="Genomic_DNA"/>
</dbReference>
<keyword evidence="2" id="KW-1185">Reference proteome</keyword>